<evidence type="ECO:0000256" key="1">
    <source>
        <dbReference type="SAM" id="MobiDB-lite"/>
    </source>
</evidence>
<dbReference type="AlphaFoldDB" id="A0A1V8SIB0"/>
<feature type="compositionally biased region" description="Polar residues" evidence="1">
    <location>
        <begin position="350"/>
        <end position="360"/>
    </location>
</feature>
<dbReference type="InParanoid" id="A0A1V8SIB0"/>
<sequence length="407" mass="44391">MPARRYRNPRAKVLSSIVDSAQRQPSPLSSGARSGIFDFDDDGPGFTFDAAGNDFGLNVEHDLSWLSGNHGDVDSGYTTASLTNETRGSIDATVAWDSLWCPPDDSQDLALPSTAGRNTFSHDLTELSEQLQGELDQTKLDQNDSDADRYKVGRELQGLQRLLALLRDSGRSRLYGTKTNNSGSFSVPFSTPEAMLAIHCYTLTIRSLLSTCSRLLELCEVRTVGELSTGDATEAMAVRSWLPETSPASISSPPGHSSFSAQIDPQLTLGNVSSWLHPRQHTRRCAADTIKVALSLLYQVEQHLGLPRNTGILSDKELSTVLRISSSDRAERGSSQASDPWQFDAPTMAEPQSSSTPSHMQQSLCARLAAVIWAEEPGTGRTGHATNDTPLAQLRRLSKNIIFWRSN</sequence>
<comment type="caution">
    <text evidence="2">The sequence shown here is derived from an EMBL/GenBank/DDBJ whole genome shotgun (WGS) entry which is preliminary data.</text>
</comment>
<dbReference type="EMBL" id="NAJO01000044">
    <property type="protein sequence ID" value="OQN98777.1"/>
    <property type="molecule type" value="Genomic_DNA"/>
</dbReference>
<organism evidence="2 3">
    <name type="scientific">Cryoendolithus antarcticus</name>
    <dbReference type="NCBI Taxonomy" id="1507870"/>
    <lineage>
        <taxon>Eukaryota</taxon>
        <taxon>Fungi</taxon>
        <taxon>Dikarya</taxon>
        <taxon>Ascomycota</taxon>
        <taxon>Pezizomycotina</taxon>
        <taxon>Dothideomycetes</taxon>
        <taxon>Dothideomycetidae</taxon>
        <taxon>Cladosporiales</taxon>
        <taxon>Cladosporiaceae</taxon>
        <taxon>Cryoendolithus</taxon>
    </lineage>
</organism>
<accession>A0A1V8SIB0</accession>
<evidence type="ECO:0008006" key="4">
    <source>
        <dbReference type="Google" id="ProtNLM"/>
    </source>
</evidence>
<keyword evidence="3" id="KW-1185">Reference proteome</keyword>
<feature type="region of interest" description="Disordered" evidence="1">
    <location>
        <begin position="327"/>
        <end position="360"/>
    </location>
</feature>
<reference evidence="3" key="1">
    <citation type="submission" date="2017-03" db="EMBL/GenBank/DDBJ databases">
        <title>Genomes of endolithic fungi from Antarctica.</title>
        <authorList>
            <person name="Coleine C."/>
            <person name="Masonjones S."/>
            <person name="Stajich J.E."/>
        </authorList>
    </citation>
    <scope>NUCLEOTIDE SEQUENCE [LARGE SCALE GENOMIC DNA]</scope>
    <source>
        <strain evidence="3">CCFEE 5527</strain>
    </source>
</reference>
<dbReference type="Proteomes" id="UP000192596">
    <property type="component" value="Unassembled WGS sequence"/>
</dbReference>
<name>A0A1V8SIB0_9PEZI</name>
<gene>
    <name evidence="2" type="ORF">B0A48_15446</name>
</gene>
<evidence type="ECO:0000313" key="2">
    <source>
        <dbReference type="EMBL" id="OQN98777.1"/>
    </source>
</evidence>
<proteinExistence type="predicted"/>
<evidence type="ECO:0000313" key="3">
    <source>
        <dbReference type="Proteomes" id="UP000192596"/>
    </source>
</evidence>
<protein>
    <recommendedName>
        <fullName evidence="4">Aflatoxin regulatory protein domain-containing protein</fullName>
    </recommendedName>
</protein>